<dbReference type="AlphaFoldDB" id="A0A0R3T1G6"/>
<evidence type="ECO:0000313" key="5">
    <source>
        <dbReference type="EMBL" id="VDN96574.1"/>
    </source>
</evidence>
<dbReference type="Pfam" id="PF18201">
    <property type="entry name" value="PIH1_CS"/>
    <property type="match status" value="1"/>
</dbReference>
<evidence type="ECO:0000259" key="3">
    <source>
        <dbReference type="Pfam" id="PF08190"/>
    </source>
</evidence>
<evidence type="ECO:0000259" key="4">
    <source>
        <dbReference type="Pfam" id="PF18201"/>
    </source>
</evidence>
<feature type="domain" description="PIH1 N-terminal" evidence="3">
    <location>
        <begin position="112"/>
        <end position="212"/>
    </location>
</feature>
<dbReference type="InterPro" id="IPR012981">
    <property type="entry name" value="PIH1_N"/>
</dbReference>
<name>A0A0R3T1G6_RODNA</name>
<dbReference type="OrthoDB" id="546764at2759"/>
<organism evidence="7">
    <name type="scientific">Rodentolepis nana</name>
    <name type="common">Dwarf tapeworm</name>
    <name type="synonym">Hymenolepis nana</name>
    <dbReference type="NCBI Taxonomy" id="102285"/>
    <lineage>
        <taxon>Eukaryota</taxon>
        <taxon>Metazoa</taxon>
        <taxon>Spiralia</taxon>
        <taxon>Lophotrochozoa</taxon>
        <taxon>Platyhelminthes</taxon>
        <taxon>Cestoda</taxon>
        <taxon>Eucestoda</taxon>
        <taxon>Cyclophyllidea</taxon>
        <taxon>Hymenolepididae</taxon>
        <taxon>Rodentolepis</taxon>
    </lineage>
</organism>
<sequence>MESALRDLNLTADEVHRLGNALKDPKFLELFDEYRKVLEDPEERRRCVKNKLNTGLLVYRPSFEDEVRLVELERGIDVEFIKPTPYRVLKSKSWPSLNLEITTHPSRPSFNSSETDGQTVFINICSCDKLEEPTLILDETEKRPLWKIPHCFSPPVEELYKGKLCLSIDTVFHPRAIEHSRKNNALHKLLQVTAIEGVHKQFGYILGQTRKQALNTWKPSSANEKAIFSTCKLLNNPTYMGAIRATIIRRKREDFVECQERLAQEKRTAFEEARNAPNSRESLAALSKLDRGLTDSLPRLKEPLTSKSQISEPKYKEPAYKIIQSSEFDLLNCANDKSLRSTSSRPSSIRVDIDLPGIESAECLDLDVSEAELCLQSEKPIAYRLKLTLPYPVDWESGRSKFIKDVNKLLVTLPVVQSAVISELENTGESCLSPAQLIEVMTAEKSGNEKQVSQTVPQIEREKPDDECGSELDTSASSSVSDDVYLNLDKKVSKRFQRRKLSDRTGDSESECSLSLSPAPEGHQIKMNKVKAAELVVPKLASLASVIVRQDVTTFTIILDVCNVSRRSLRLDWSETGCRGDPNSMHFMLTCTSRGSGGCNLSWGIVFVCPVPPHFSFDTSSSTTVSEDAESCQGEEPVVIGCQVSPSNVALVIRKPSALVTWWDSIAVGRVLDSGLQEVPLPKPDGDTVKLPLEDELVEEGKSSVSRIHITHLSPEYTEFSLSPRPEMPRAVSSPNHSSPSDHTPQFSSINSRCYSTDSDAGLPLKGILKTRYGSGE</sequence>
<evidence type="ECO:0000256" key="2">
    <source>
        <dbReference type="SAM" id="MobiDB-lite"/>
    </source>
</evidence>
<protein>
    <submittedName>
        <fullName evidence="7">Protein kintoun</fullName>
    </submittedName>
</protein>
<feature type="domain" description="PIH1D1/2/3 CS-like" evidence="4">
    <location>
        <begin position="316"/>
        <end position="416"/>
    </location>
</feature>
<evidence type="ECO:0000313" key="7">
    <source>
        <dbReference type="WBParaSite" id="HNAJ_0000071501-mRNA-1"/>
    </source>
</evidence>
<gene>
    <name evidence="5" type="ORF">HNAJ_LOCUS715</name>
</gene>
<proteinExistence type="inferred from homology"/>
<dbReference type="InterPro" id="IPR041442">
    <property type="entry name" value="PIH1D1/2/3_CS-like"/>
</dbReference>
<dbReference type="GO" id="GO:0005737">
    <property type="term" value="C:cytoplasm"/>
    <property type="evidence" value="ECO:0007669"/>
    <property type="project" value="TreeGrafter"/>
</dbReference>
<dbReference type="PANTHER" id="PTHR22997">
    <property type="entry name" value="PIH1 DOMAIN-CONTAINING PROTEIN 1"/>
    <property type="match status" value="1"/>
</dbReference>
<comment type="similarity">
    <text evidence="1">Belongs to the PIH1 family.</text>
</comment>
<reference evidence="5 6" key="2">
    <citation type="submission" date="2018-11" db="EMBL/GenBank/DDBJ databases">
        <authorList>
            <consortium name="Pathogen Informatics"/>
        </authorList>
    </citation>
    <scope>NUCLEOTIDE SEQUENCE [LARGE SCALE GENOMIC DNA]</scope>
</reference>
<evidence type="ECO:0000313" key="6">
    <source>
        <dbReference type="Proteomes" id="UP000278807"/>
    </source>
</evidence>
<accession>A0A0R3T1G6</accession>
<feature type="region of interest" description="Disordered" evidence="2">
    <location>
        <begin position="719"/>
        <end position="777"/>
    </location>
</feature>
<dbReference type="InterPro" id="IPR050734">
    <property type="entry name" value="PIH1/Kintoun_subfamily"/>
</dbReference>
<feature type="compositionally biased region" description="Polar residues" evidence="2">
    <location>
        <begin position="733"/>
        <end position="759"/>
    </location>
</feature>
<reference evidence="7" key="1">
    <citation type="submission" date="2017-02" db="UniProtKB">
        <authorList>
            <consortium name="WormBaseParasite"/>
        </authorList>
    </citation>
    <scope>IDENTIFICATION</scope>
</reference>
<keyword evidence="6" id="KW-1185">Reference proteome</keyword>
<evidence type="ECO:0000256" key="1">
    <source>
        <dbReference type="ARBA" id="ARBA00008511"/>
    </source>
</evidence>
<dbReference type="STRING" id="102285.A0A0R3T1G6"/>
<dbReference type="WBParaSite" id="HNAJ_0000071501-mRNA-1">
    <property type="protein sequence ID" value="HNAJ_0000071501-mRNA-1"/>
    <property type="gene ID" value="HNAJ_0000071501"/>
</dbReference>
<feature type="region of interest" description="Disordered" evidence="2">
    <location>
        <begin position="497"/>
        <end position="517"/>
    </location>
</feature>
<dbReference type="Pfam" id="PF08190">
    <property type="entry name" value="PIH1"/>
    <property type="match status" value="1"/>
</dbReference>
<feature type="region of interest" description="Disordered" evidence="2">
    <location>
        <begin position="446"/>
        <end position="477"/>
    </location>
</feature>
<dbReference type="Proteomes" id="UP000278807">
    <property type="component" value="Unassembled WGS sequence"/>
</dbReference>
<dbReference type="EMBL" id="UZAE01000222">
    <property type="protein sequence ID" value="VDN96574.1"/>
    <property type="molecule type" value="Genomic_DNA"/>
</dbReference>
<dbReference type="PANTHER" id="PTHR22997:SF3">
    <property type="entry name" value="PROTEIN KINTOUN"/>
    <property type="match status" value="1"/>
</dbReference>